<proteinExistence type="predicted"/>
<dbReference type="AlphaFoldDB" id="A0A067QMJ8"/>
<dbReference type="Proteomes" id="UP000027265">
    <property type="component" value="Unassembled WGS sequence"/>
</dbReference>
<protein>
    <submittedName>
        <fullName evidence="2">Uncharacterized protein</fullName>
    </submittedName>
</protein>
<keyword evidence="3" id="KW-1185">Reference proteome</keyword>
<feature type="compositionally biased region" description="Basic and acidic residues" evidence="1">
    <location>
        <begin position="262"/>
        <end position="276"/>
    </location>
</feature>
<feature type="region of interest" description="Disordered" evidence="1">
    <location>
        <begin position="183"/>
        <end position="319"/>
    </location>
</feature>
<feature type="compositionally biased region" description="Low complexity" evidence="1">
    <location>
        <begin position="205"/>
        <end position="225"/>
    </location>
</feature>
<gene>
    <name evidence="2" type="ORF">JAAARDRAFT_393686</name>
</gene>
<organism evidence="2 3">
    <name type="scientific">Jaapia argillacea MUCL 33604</name>
    <dbReference type="NCBI Taxonomy" id="933084"/>
    <lineage>
        <taxon>Eukaryota</taxon>
        <taxon>Fungi</taxon>
        <taxon>Dikarya</taxon>
        <taxon>Basidiomycota</taxon>
        <taxon>Agaricomycotina</taxon>
        <taxon>Agaricomycetes</taxon>
        <taxon>Agaricomycetidae</taxon>
        <taxon>Jaapiales</taxon>
        <taxon>Jaapiaceae</taxon>
        <taxon>Jaapia</taxon>
    </lineage>
</organism>
<feature type="compositionally biased region" description="Polar residues" evidence="1">
    <location>
        <begin position="250"/>
        <end position="261"/>
    </location>
</feature>
<dbReference type="EMBL" id="KL197710">
    <property type="protein sequence ID" value="KDQ63856.1"/>
    <property type="molecule type" value="Genomic_DNA"/>
</dbReference>
<accession>A0A067QMJ8</accession>
<sequence>MAVMCPSGFPLPVIPAPVPMDQSIPTHRPCNFPMSWIRWRCPLRTLRFNAMLRPALWGLVHPPAPLGLTTRSRSHFPSHPPPPLPPPHWLGKDQMILLLQMACLDHVHFLRAGLILVPARCPWLPLARHSQRGRELVQFAVLLIDLIVALTSSCPHRSPQRALKTRSVSDTWVPTGLVTGSQEDLAKYDKRTTSGTLGSLPRPPSYHSRPSRSESPLSSSFSASSNAHRDRSPHSTNPPVPPLPSAYNLRRQSLPPSSASDTDYHHYPPSENHSDTSRPPTRSTDTHEGRPLPHTPRKHTPPSKEYLRGDDGITKGSIQQEVHEVVNSAES</sequence>
<evidence type="ECO:0000313" key="2">
    <source>
        <dbReference type="EMBL" id="KDQ63856.1"/>
    </source>
</evidence>
<name>A0A067QMJ8_9AGAM</name>
<dbReference type="InParanoid" id="A0A067QMJ8"/>
<evidence type="ECO:0000313" key="3">
    <source>
        <dbReference type="Proteomes" id="UP000027265"/>
    </source>
</evidence>
<dbReference type="HOGENOM" id="CLU_839545_0_0_1"/>
<reference evidence="3" key="1">
    <citation type="journal article" date="2014" name="Proc. Natl. Acad. Sci. U.S.A.">
        <title>Extensive sampling of basidiomycete genomes demonstrates inadequacy of the white-rot/brown-rot paradigm for wood decay fungi.</title>
        <authorList>
            <person name="Riley R."/>
            <person name="Salamov A.A."/>
            <person name="Brown D.W."/>
            <person name="Nagy L.G."/>
            <person name="Floudas D."/>
            <person name="Held B.W."/>
            <person name="Levasseur A."/>
            <person name="Lombard V."/>
            <person name="Morin E."/>
            <person name="Otillar R."/>
            <person name="Lindquist E.A."/>
            <person name="Sun H."/>
            <person name="LaButti K.M."/>
            <person name="Schmutz J."/>
            <person name="Jabbour D."/>
            <person name="Luo H."/>
            <person name="Baker S.E."/>
            <person name="Pisabarro A.G."/>
            <person name="Walton J.D."/>
            <person name="Blanchette R.A."/>
            <person name="Henrissat B."/>
            <person name="Martin F."/>
            <person name="Cullen D."/>
            <person name="Hibbett D.S."/>
            <person name="Grigoriev I.V."/>
        </authorList>
    </citation>
    <scope>NUCLEOTIDE SEQUENCE [LARGE SCALE GENOMIC DNA]</scope>
    <source>
        <strain evidence="3">MUCL 33604</strain>
    </source>
</reference>
<evidence type="ECO:0000256" key="1">
    <source>
        <dbReference type="SAM" id="MobiDB-lite"/>
    </source>
</evidence>